<dbReference type="EMBL" id="BSUL01000001">
    <property type="protein sequence ID" value="GMA29919.1"/>
    <property type="molecule type" value="Genomic_DNA"/>
</dbReference>
<evidence type="ECO:0000256" key="1">
    <source>
        <dbReference type="SAM" id="MobiDB-lite"/>
    </source>
</evidence>
<sequence length="84" mass="8902">MHPLVRSVPAFVVRMRHPLADERGSAPAEFVMVSALLLALLLAVLQLGVALHVRNTVTDAASEGRASRRSPTAPPPRALSARAS</sequence>
<evidence type="ECO:0000256" key="2">
    <source>
        <dbReference type="SAM" id="Phobius"/>
    </source>
</evidence>
<dbReference type="AlphaFoldDB" id="A0AA37UGE4"/>
<accession>A0AA37UGE4</accession>
<dbReference type="InterPro" id="IPR012495">
    <property type="entry name" value="TadE-like_dom"/>
</dbReference>
<protein>
    <recommendedName>
        <fullName evidence="3">TadE-like domain-containing protein</fullName>
    </recommendedName>
</protein>
<feature type="transmembrane region" description="Helical" evidence="2">
    <location>
        <begin position="30"/>
        <end position="53"/>
    </location>
</feature>
<evidence type="ECO:0000313" key="5">
    <source>
        <dbReference type="Proteomes" id="UP001157160"/>
    </source>
</evidence>
<feature type="region of interest" description="Disordered" evidence="1">
    <location>
        <begin position="59"/>
        <end position="84"/>
    </location>
</feature>
<name>A0AA37UGE4_9MICO</name>
<comment type="caution">
    <text evidence="4">The sequence shown here is derived from an EMBL/GenBank/DDBJ whole genome shotgun (WGS) entry which is preliminary data.</text>
</comment>
<proteinExistence type="predicted"/>
<feature type="domain" description="TadE-like" evidence="3">
    <location>
        <begin position="24"/>
        <end position="64"/>
    </location>
</feature>
<evidence type="ECO:0000259" key="3">
    <source>
        <dbReference type="Pfam" id="PF07811"/>
    </source>
</evidence>
<keyword evidence="5" id="KW-1185">Reference proteome</keyword>
<dbReference type="RefSeq" id="WP_348520037.1">
    <property type="nucleotide sequence ID" value="NZ_BSUL01000001.1"/>
</dbReference>
<dbReference type="Pfam" id="PF07811">
    <property type="entry name" value="TadE"/>
    <property type="match status" value="1"/>
</dbReference>
<evidence type="ECO:0000313" key="4">
    <source>
        <dbReference type="EMBL" id="GMA29919.1"/>
    </source>
</evidence>
<keyword evidence="2" id="KW-0812">Transmembrane</keyword>
<gene>
    <name evidence="4" type="ORF">GCM10025874_31720</name>
</gene>
<keyword evidence="2" id="KW-1133">Transmembrane helix</keyword>
<reference evidence="4 5" key="1">
    <citation type="journal article" date="2014" name="Int. J. Syst. Evol. Microbiol.">
        <title>Complete genome sequence of Corynebacterium casei LMG S-19264T (=DSM 44701T), isolated from a smear-ripened cheese.</title>
        <authorList>
            <consortium name="US DOE Joint Genome Institute (JGI-PGF)"/>
            <person name="Walter F."/>
            <person name="Albersmeier A."/>
            <person name="Kalinowski J."/>
            <person name="Ruckert C."/>
        </authorList>
    </citation>
    <scope>NUCLEOTIDE SEQUENCE [LARGE SCALE GENOMIC DNA]</scope>
    <source>
        <strain evidence="4 5">NBRC 112289</strain>
    </source>
</reference>
<dbReference type="Proteomes" id="UP001157160">
    <property type="component" value="Unassembled WGS sequence"/>
</dbReference>
<organism evidence="4 5">
    <name type="scientific">Arenivirga flava</name>
    <dbReference type="NCBI Taxonomy" id="1930060"/>
    <lineage>
        <taxon>Bacteria</taxon>
        <taxon>Bacillati</taxon>
        <taxon>Actinomycetota</taxon>
        <taxon>Actinomycetes</taxon>
        <taxon>Micrococcales</taxon>
        <taxon>Microbacteriaceae</taxon>
        <taxon>Arenivirga</taxon>
    </lineage>
</organism>
<keyword evidence="2" id="KW-0472">Membrane</keyword>